<dbReference type="AlphaFoldDB" id="A0A4C1SJH3"/>
<protein>
    <submittedName>
        <fullName evidence="1">Uncharacterized protein</fullName>
    </submittedName>
</protein>
<dbReference type="Proteomes" id="UP000299102">
    <property type="component" value="Unassembled WGS sequence"/>
</dbReference>
<organism evidence="1 2">
    <name type="scientific">Eumeta variegata</name>
    <name type="common">Bagworm moth</name>
    <name type="synonym">Eumeta japonica</name>
    <dbReference type="NCBI Taxonomy" id="151549"/>
    <lineage>
        <taxon>Eukaryota</taxon>
        <taxon>Metazoa</taxon>
        <taxon>Ecdysozoa</taxon>
        <taxon>Arthropoda</taxon>
        <taxon>Hexapoda</taxon>
        <taxon>Insecta</taxon>
        <taxon>Pterygota</taxon>
        <taxon>Neoptera</taxon>
        <taxon>Endopterygota</taxon>
        <taxon>Lepidoptera</taxon>
        <taxon>Glossata</taxon>
        <taxon>Ditrysia</taxon>
        <taxon>Tineoidea</taxon>
        <taxon>Psychidae</taxon>
        <taxon>Oiketicinae</taxon>
        <taxon>Eumeta</taxon>
    </lineage>
</organism>
<comment type="caution">
    <text evidence="1">The sequence shown here is derived from an EMBL/GenBank/DDBJ whole genome shotgun (WGS) entry which is preliminary data.</text>
</comment>
<evidence type="ECO:0000313" key="1">
    <source>
        <dbReference type="EMBL" id="GBP02323.1"/>
    </source>
</evidence>
<keyword evidence="2" id="KW-1185">Reference proteome</keyword>
<evidence type="ECO:0000313" key="2">
    <source>
        <dbReference type="Proteomes" id="UP000299102"/>
    </source>
</evidence>
<accession>A0A4C1SJH3</accession>
<reference evidence="1 2" key="1">
    <citation type="journal article" date="2019" name="Commun. Biol.">
        <title>The bagworm genome reveals a unique fibroin gene that provides high tensile strength.</title>
        <authorList>
            <person name="Kono N."/>
            <person name="Nakamura H."/>
            <person name="Ohtoshi R."/>
            <person name="Tomita M."/>
            <person name="Numata K."/>
            <person name="Arakawa K."/>
        </authorList>
    </citation>
    <scope>NUCLEOTIDE SEQUENCE [LARGE SCALE GENOMIC DNA]</scope>
</reference>
<dbReference type="OrthoDB" id="8058172at2759"/>
<sequence>MAFKIASIPVLFPIDICVFSLQDSKYATTLHMKSNGARHFEVFKTNNGVYELIADIASPNGIAMDCTDFNNKGYVAIALNYTERMQSANEGSPIYEISGRHVRAIQYFAAAHLTSMYLRNADAEKFILLIACTDQDIKIYNFNDWKFEESKVQFTDGALGQGGQTCVSIRKMKSYLIIATIIWPIVRPTYILPILNKNSMLTL</sequence>
<name>A0A4C1SJH3_EUMVA</name>
<dbReference type="EMBL" id="BGZK01003533">
    <property type="protein sequence ID" value="GBP02323.1"/>
    <property type="molecule type" value="Genomic_DNA"/>
</dbReference>
<gene>
    <name evidence="1" type="ORF">EVAR_71792_1</name>
</gene>
<proteinExistence type="predicted"/>